<dbReference type="HOGENOM" id="CLU_084262_0_0_1"/>
<gene>
    <name evidence="2" type="ORF">PISMIDRAFT_115944</name>
</gene>
<evidence type="ECO:0000256" key="1">
    <source>
        <dbReference type="SAM" id="MobiDB-lite"/>
    </source>
</evidence>
<accession>A0A0C9YMC5</accession>
<dbReference type="EMBL" id="KN833910">
    <property type="protein sequence ID" value="KIK15014.1"/>
    <property type="molecule type" value="Genomic_DNA"/>
</dbReference>
<reference evidence="3" key="2">
    <citation type="submission" date="2015-01" db="EMBL/GenBank/DDBJ databases">
        <title>Evolutionary Origins and Diversification of the Mycorrhizal Mutualists.</title>
        <authorList>
            <consortium name="DOE Joint Genome Institute"/>
            <consortium name="Mycorrhizal Genomics Consortium"/>
            <person name="Kohler A."/>
            <person name="Kuo A."/>
            <person name="Nagy L.G."/>
            <person name="Floudas D."/>
            <person name="Copeland A."/>
            <person name="Barry K.W."/>
            <person name="Cichocki N."/>
            <person name="Veneault-Fourrey C."/>
            <person name="LaButti K."/>
            <person name="Lindquist E.A."/>
            <person name="Lipzen A."/>
            <person name="Lundell T."/>
            <person name="Morin E."/>
            <person name="Murat C."/>
            <person name="Riley R."/>
            <person name="Ohm R."/>
            <person name="Sun H."/>
            <person name="Tunlid A."/>
            <person name="Henrissat B."/>
            <person name="Grigoriev I.V."/>
            <person name="Hibbett D.S."/>
            <person name="Martin F."/>
        </authorList>
    </citation>
    <scope>NUCLEOTIDE SEQUENCE [LARGE SCALE GENOMIC DNA]</scope>
    <source>
        <strain evidence="3">441</strain>
    </source>
</reference>
<evidence type="ECO:0000313" key="2">
    <source>
        <dbReference type="EMBL" id="KIK15014.1"/>
    </source>
</evidence>
<sequence>MSCHDIPASPPATPLATSVTSPEGPRIKPFRSAMERYALTVQEVRKRAIEVYGSAERAMKAMQIGEAENKAAIEKTRFNGHAGIRIGRKPKPGEEVKFSQLRDDLMVRVWGGDLERYEYYCLDFVNHERQHILTPDDVKIYTLATALSPSARVLSVEDSLEKANAKSLYSHATRRDPNWETYVIREGTVLRITQQNRPDRFLHIPIRAARNSTLVLQPW</sequence>
<protein>
    <submittedName>
        <fullName evidence="2">Uncharacterized protein</fullName>
    </submittedName>
</protein>
<dbReference type="OrthoDB" id="2669263at2759"/>
<feature type="region of interest" description="Disordered" evidence="1">
    <location>
        <begin position="1"/>
        <end position="27"/>
    </location>
</feature>
<dbReference type="Proteomes" id="UP000054018">
    <property type="component" value="Unassembled WGS sequence"/>
</dbReference>
<keyword evidence="3" id="KW-1185">Reference proteome</keyword>
<dbReference type="AlphaFoldDB" id="A0A0C9YMC5"/>
<evidence type="ECO:0000313" key="3">
    <source>
        <dbReference type="Proteomes" id="UP000054018"/>
    </source>
</evidence>
<reference evidence="2 3" key="1">
    <citation type="submission" date="2014-04" db="EMBL/GenBank/DDBJ databases">
        <authorList>
            <consortium name="DOE Joint Genome Institute"/>
            <person name="Kuo A."/>
            <person name="Kohler A."/>
            <person name="Costa M.D."/>
            <person name="Nagy L.G."/>
            <person name="Floudas D."/>
            <person name="Copeland A."/>
            <person name="Barry K.W."/>
            <person name="Cichocki N."/>
            <person name="Veneault-Fourrey C."/>
            <person name="LaButti K."/>
            <person name="Lindquist E.A."/>
            <person name="Lipzen A."/>
            <person name="Lundell T."/>
            <person name="Morin E."/>
            <person name="Murat C."/>
            <person name="Sun H."/>
            <person name="Tunlid A."/>
            <person name="Henrissat B."/>
            <person name="Grigoriev I.V."/>
            <person name="Hibbett D.S."/>
            <person name="Martin F."/>
            <person name="Nordberg H.P."/>
            <person name="Cantor M.N."/>
            <person name="Hua S.X."/>
        </authorList>
    </citation>
    <scope>NUCLEOTIDE SEQUENCE [LARGE SCALE GENOMIC DNA]</scope>
    <source>
        <strain evidence="2 3">441</strain>
    </source>
</reference>
<organism evidence="2 3">
    <name type="scientific">Pisolithus microcarpus 441</name>
    <dbReference type="NCBI Taxonomy" id="765257"/>
    <lineage>
        <taxon>Eukaryota</taxon>
        <taxon>Fungi</taxon>
        <taxon>Dikarya</taxon>
        <taxon>Basidiomycota</taxon>
        <taxon>Agaricomycotina</taxon>
        <taxon>Agaricomycetes</taxon>
        <taxon>Agaricomycetidae</taxon>
        <taxon>Boletales</taxon>
        <taxon>Sclerodermatineae</taxon>
        <taxon>Pisolithaceae</taxon>
        <taxon>Pisolithus</taxon>
    </lineage>
</organism>
<proteinExistence type="predicted"/>
<name>A0A0C9YMC5_9AGAM</name>